<dbReference type="PANTHER" id="PTHR43289">
    <property type="entry name" value="MITOGEN-ACTIVATED PROTEIN KINASE KINASE KINASE 20-RELATED"/>
    <property type="match status" value="1"/>
</dbReference>
<comment type="caution">
    <text evidence="9">The sequence shown here is derived from an EMBL/GenBank/DDBJ whole genome shotgun (WGS) entry which is preliminary data.</text>
</comment>
<evidence type="ECO:0000313" key="9">
    <source>
        <dbReference type="EMBL" id="TMQ67327.1"/>
    </source>
</evidence>
<keyword evidence="2 5" id="KW-0547">Nucleotide-binding</keyword>
<evidence type="ECO:0000256" key="1">
    <source>
        <dbReference type="ARBA" id="ARBA00022679"/>
    </source>
</evidence>
<evidence type="ECO:0000313" key="10">
    <source>
        <dbReference type="Proteomes" id="UP000316609"/>
    </source>
</evidence>
<dbReference type="PROSITE" id="PS00108">
    <property type="entry name" value="PROTEIN_KINASE_ST"/>
    <property type="match status" value="1"/>
</dbReference>
<dbReference type="Gene3D" id="3.30.200.20">
    <property type="entry name" value="Phosphorylase Kinase, domain 1"/>
    <property type="match status" value="1"/>
</dbReference>
<feature type="compositionally biased region" description="Low complexity" evidence="6">
    <location>
        <begin position="41"/>
        <end position="57"/>
    </location>
</feature>
<feature type="domain" description="Protein kinase" evidence="8">
    <location>
        <begin position="71"/>
        <end position="332"/>
    </location>
</feature>
<keyword evidence="3" id="KW-0418">Kinase</keyword>
<dbReference type="PROSITE" id="PS50011">
    <property type="entry name" value="PROTEIN_KINASE_DOM"/>
    <property type="match status" value="1"/>
</dbReference>
<dbReference type="SMART" id="SM00220">
    <property type="entry name" value="S_TKc"/>
    <property type="match status" value="1"/>
</dbReference>
<dbReference type="SUPFAM" id="SSF56112">
    <property type="entry name" value="Protein kinase-like (PK-like)"/>
    <property type="match status" value="1"/>
</dbReference>
<feature type="region of interest" description="Disordered" evidence="6">
    <location>
        <begin position="39"/>
        <end position="63"/>
    </location>
</feature>
<protein>
    <recommendedName>
        <fullName evidence="8">Protein kinase domain-containing protein</fullName>
    </recommendedName>
</protein>
<feature type="transmembrane region" description="Helical" evidence="7">
    <location>
        <begin position="752"/>
        <end position="778"/>
    </location>
</feature>
<feature type="transmembrane region" description="Helical" evidence="7">
    <location>
        <begin position="785"/>
        <end position="802"/>
    </location>
</feature>
<feature type="binding site" evidence="5">
    <location>
        <position position="100"/>
    </location>
    <ligand>
        <name>ATP</name>
        <dbReference type="ChEBI" id="CHEBI:30616"/>
    </ligand>
</feature>
<evidence type="ECO:0000259" key="8">
    <source>
        <dbReference type="PROSITE" id="PS50011"/>
    </source>
</evidence>
<evidence type="ECO:0000256" key="2">
    <source>
        <dbReference type="ARBA" id="ARBA00022741"/>
    </source>
</evidence>
<dbReference type="PROSITE" id="PS00107">
    <property type="entry name" value="PROTEIN_KINASE_ATP"/>
    <property type="match status" value="1"/>
</dbReference>
<keyword evidence="7" id="KW-0812">Transmembrane</keyword>
<dbReference type="InterPro" id="IPR008271">
    <property type="entry name" value="Ser/Thr_kinase_AS"/>
</dbReference>
<dbReference type="InterPro" id="IPR017441">
    <property type="entry name" value="Protein_kinase_ATP_BS"/>
</dbReference>
<sequence>MPFCTQCSHAIPEGGRFCPACGTPVLPAALGVLTGDVTKTSSQSTTPISGISSSSGPHGRFEPGTKLGSRYRVVALLGRGGMGDVYRADDLELGQAVALKFLPAALAGNAAELARFRGEVRVARQISHPNICRVYDIGEADGHVFLSMEYIDGEDLASVLRRMGRPSSDKAIEIARQICLGLAAAHEAGMLHRDLKPANIMIDGRGRVRITDFGLAGLADELVREGGIAGTPAYMAPEQLAGGRMSVRSDVYALGLVLYEVFTGKRVFSATSLAELKQMQDSGSLITPSELVRDLDPAVERVVLHCLERDPEMRPPSAYAVLGGLPGGDPLAAALAAGETPSPELVANAGDRGTLSPLAAIGCVAAGLLSIGIWADIVGPDYKVLTKPTQVLSVRADDILARTGSFSPLPPHTQEGFDLNAAHLKHLLSMKAARAQSRSAVFFWRRWSPRKIEAADIHTLLAGPGEPPLLATGQATVLLDPTGRLLGLESIPPDSARASPGGKPDWKVLFEAAGLDAATFAPAPLARPAPAACDSAAAWNGHLPWAASELVTVQAGASRGRLVHFTIVHDWGASSAPMDSPPAESTGPIGWMALLITALPLGGSIYFAARNLKLGRGDRKGATRIAMFVFAMNMLETAFTTRLSEEGLLAATTNWVFGRAFAHALMHAMSMWLAYVAIEPYLRRLWPRLLVSWARLISGRPRDPLVGRDLLVGALVGTVLTAVASLIRLAALRFGFANAPPGITGAVASLPLTGLSLAISASVCLTYVLNVFVIVLVLRLLLHRTWPAVLICVLLISGTYSLQNAPTAGWLVAVLLGVIFIPGLIFTIMRFGLLPGATAMFVLIMMSSTVGTLDLSSWYADRALVAMTLLAAILIYGAATALGGKPIFGDPLRVTAAG</sequence>
<dbReference type="Pfam" id="PF00069">
    <property type="entry name" value="Pkinase"/>
    <property type="match status" value="1"/>
</dbReference>
<dbReference type="AlphaFoldDB" id="A0A538TUN1"/>
<feature type="transmembrane region" description="Helical" evidence="7">
    <location>
        <begin position="660"/>
        <end position="678"/>
    </location>
</feature>
<evidence type="ECO:0000256" key="5">
    <source>
        <dbReference type="PROSITE-ProRule" id="PRU10141"/>
    </source>
</evidence>
<feature type="transmembrane region" description="Helical" evidence="7">
    <location>
        <begin position="710"/>
        <end position="732"/>
    </location>
</feature>
<dbReference type="InterPro" id="IPR000719">
    <property type="entry name" value="Prot_kinase_dom"/>
</dbReference>
<keyword evidence="4 5" id="KW-0067">ATP-binding</keyword>
<feature type="transmembrane region" description="Helical" evidence="7">
    <location>
        <begin position="621"/>
        <end position="640"/>
    </location>
</feature>
<feature type="transmembrane region" description="Helical" evidence="7">
    <location>
        <begin position="808"/>
        <end position="826"/>
    </location>
</feature>
<feature type="transmembrane region" description="Helical" evidence="7">
    <location>
        <begin position="589"/>
        <end position="609"/>
    </location>
</feature>
<name>A0A538TUN1_UNCEI</name>
<organism evidence="9 10">
    <name type="scientific">Eiseniibacteriota bacterium</name>
    <dbReference type="NCBI Taxonomy" id="2212470"/>
    <lineage>
        <taxon>Bacteria</taxon>
        <taxon>Candidatus Eiseniibacteriota</taxon>
    </lineage>
</organism>
<evidence type="ECO:0000256" key="7">
    <source>
        <dbReference type="SAM" id="Phobius"/>
    </source>
</evidence>
<proteinExistence type="predicted"/>
<keyword evidence="1" id="KW-0808">Transferase</keyword>
<dbReference type="PANTHER" id="PTHR43289:SF6">
    <property type="entry name" value="SERINE_THREONINE-PROTEIN KINASE NEKL-3"/>
    <property type="match status" value="1"/>
</dbReference>
<dbReference type="CDD" id="cd14014">
    <property type="entry name" value="STKc_PknB_like"/>
    <property type="match status" value="1"/>
</dbReference>
<evidence type="ECO:0000256" key="3">
    <source>
        <dbReference type="ARBA" id="ARBA00022777"/>
    </source>
</evidence>
<dbReference type="EMBL" id="VBOY01000042">
    <property type="protein sequence ID" value="TMQ67327.1"/>
    <property type="molecule type" value="Genomic_DNA"/>
</dbReference>
<feature type="transmembrane region" description="Helical" evidence="7">
    <location>
        <begin position="833"/>
        <end position="851"/>
    </location>
</feature>
<dbReference type="GO" id="GO:0005524">
    <property type="term" value="F:ATP binding"/>
    <property type="evidence" value="ECO:0007669"/>
    <property type="project" value="UniProtKB-UniRule"/>
</dbReference>
<accession>A0A538TUN1</accession>
<dbReference type="GO" id="GO:0004674">
    <property type="term" value="F:protein serine/threonine kinase activity"/>
    <property type="evidence" value="ECO:0007669"/>
    <property type="project" value="TreeGrafter"/>
</dbReference>
<dbReference type="Proteomes" id="UP000316609">
    <property type="component" value="Unassembled WGS sequence"/>
</dbReference>
<evidence type="ECO:0000256" key="6">
    <source>
        <dbReference type="SAM" id="MobiDB-lite"/>
    </source>
</evidence>
<reference evidence="9 10" key="1">
    <citation type="journal article" date="2019" name="Nat. Microbiol.">
        <title>Mediterranean grassland soil C-N compound turnover is dependent on rainfall and depth, and is mediated by genomically divergent microorganisms.</title>
        <authorList>
            <person name="Diamond S."/>
            <person name="Andeer P.F."/>
            <person name="Li Z."/>
            <person name="Crits-Christoph A."/>
            <person name="Burstein D."/>
            <person name="Anantharaman K."/>
            <person name="Lane K.R."/>
            <person name="Thomas B.C."/>
            <person name="Pan C."/>
            <person name="Northen T.R."/>
            <person name="Banfield J.F."/>
        </authorList>
    </citation>
    <scope>NUCLEOTIDE SEQUENCE [LARGE SCALE GENOMIC DNA]</scope>
    <source>
        <strain evidence="9">WS_8</strain>
    </source>
</reference>
<dbReference type="InterPro" id="IPR011009">
    <property type="entry name" value="Kinase-like_dom_sf"/>
</dbReference>
<dbReference type="Gene3D" id="1.10.510.10">
    <property type="entry name" value="Transferase(Phosphotransferase) domain 1"/>
    <property type="match status" value="1"/>
</dbReference>
<keyword evidence="7" id="KW-1133">Transmembrane helix</keyword>
<evidence type="ECO:0000256" key="4">
    <source>
        <dbReference type="ARBA" id="ARBA00022840"/>
    </source>
</evidence>
<gene>
    <name evidence="9" type="ORF">E6K78_05160</name>
</gene>
<keyword evidence="7" id="KW-0472">Membrane</keyword>
<feature type="transmembrane region" description="Helical" evidence="7">
    <location>
        <begin position="863"/>
        <end position="883"/>
    </location>
</feature>